<reference evidence="2" key="1">
    <citation type="submission" date="2022-12" db="EMBL/GenBank/DDBJ databases">
        <authorList>
            <person name="Krivoruchko A.V."/>
            <person name="Elkin A."/>
        </authorList>
    </citation>
    <scope>NUCLEOTIDE SEQUENCE</scope>
    <source>
        <strain evidence="2">IEGM 1388</strain>
    </source>
</reference>
<name>A0ABT4MVF2_GORRU</name>
<proteinExistence type="predicted"/>
<dbReference type="InterPro" id="IPR058717">
    <property type="entry name" value="Phage_L5_Integrase_N"/>
</dbReference>
<accession>A0ABT4MVF2</accession>
<dbReference type="Pfam" id="PF26003">
    <property type="entry name" value="Integrase_N_phage"/>
    <property type="match status" value="1"/>
</dbReference>
<sequence>MAGQRAFGSIRKLPSKKFQARYVHGADLARYTAPTTFTAKIDAEGWLAQERKLIENGEWTPRYLLHSPRNRGLRSPDLV</sequence>
<comment type="caution">
    <text evidence="2">The sequence shown here is derived from an EMBL/GenBank/DDBJ whole genome shotgun (WGS) entry which is preliminary data.</text>
</comment>
<feature type="domain" description="Phage L5-like integrase N-terminal" evidence="1">
    <location>
        <begin position="6"/>
        <end position="55"/>
    </location>
</feature>
<keyword evidence="3" id="KW-1185">Reference proteome</keyword>
<dbReference type="Proteomes" id="UP001067235">
    <property type="component" value="Unassembled WGS sequence"/>
</dbReference>
<evidence type="ECO:0000313" key="2">
    <source>
        <dbReference type="EMBL" id="MCZ4550985.1"/>
    </source>
</evidence>
<evidence type="ECO:0000259" key="1">
    <source>
        <dbReference type="Pfam" id="PF26003"/>
    </source>
</evidence>
<protein>
    <recommendedName>
        <fullName evidence="1">Phage L5-like integrase N-terminal domain-containing protein</fullName>
    </recommendedName>
</protein>
<dbReference type="RefSeq" id="WP_301571594.1">
    <property type="nucleotide sequence ID" value="NZ_JAPWIE010000003.1"/>
</dbReference>
<gene>
    <name evidence="2" type="ORF">O4213_13400</name>
</gene>
<evidence type="ECO:0000313" key="3">
    <source>
        <dbReference type="Proteomes" id="UP001067235"/>
    </source>
</evidence>
<organism evidence="2 3">
    <name type="scientific">Gordonia rubripertincta</name>
    <name type="common">Rhodococcus corallinus</name>
    <dbReference type="NCBI Taxonomy" id="36822"/>
    <lineage>
        <taxon>Bacteria</taxon>
        <taxon>Bacillati</taxon>
        <taxon>Actinomycetota</taxon>
        <taxon>Actinomycetes</taxon>
        <taxon>Mycobacteriales</taxon>
        <taxon>Gordoniaceae</taxon>
        <taxon>Gordonia</taxon>
    </lineage>
</organism>
<dbReference type="EMBL" id="JAPWIE010000003">
    <property type="protein sequence ID" value="MCZ4550985.1"/>
    <property type="molecule type" value="Genomic_DNA"/>
</dbReference>